<evidence type="ECO:0000259" key="2">
    <source>
        <dbReference type="PROSITE" id="PS50830"/>
    </source>
</evidence>
<name>A0A1I0X5Y9_9RHOB</name>
<accession>A0A1I0X5Y9</accession>
<keyword evidence="4" id="KW-1185">Reference proteome</keyword>
<dbReference type="Proteomes" id="UP000198796">
    <property type="component" value="Unassembled WGS sequence"/>
</dbReference>
<keyword evidence="1" id="KW-0732">Signal</keyword>
<evidence type="ECO:0000313" key="3">
    <source>
        <dbReference type="EMBL" id="SFA96482.1"/>
    </source>
</evidence>
<dbReference type="PROSITE" id="PS50830">
    <property type="entry name" value="TNASE_3"/>
    <property type="match status" value="1"/>
</dbReference>
<feature type="signal peptide" evidence="1">
    <location>
        <begin position="1"/>
        <end position="23"/>
    </location>
</feature>
<organism evidence="3 4">
    <name type="scientific">Poseidonocella pacifica</name>
    <dbReference type="NCBI Taxonomy" id="871651"/>
    <lineage>
        <taxon>Bacteria</taxon>
        <taxon>Pseudomonadati</taxon>
        <taxon>Pseudomonadota</taxon>
        <taxon>Alphaproteobacteria</taxon>
        <taxon>Rhodobacterales</taxon>
        <taxon>Roseobacteraceae</taxon>
        <taxon>Poseidonocella</taxon>
    </lineage>
</organism>
<keyword evidence="3" id="KW-0255">Endonuclease</keyword>
<keyword evidence="3" id="KW-0540">Nuclease</keyword>
<dbReference type="STRING" id="871651.SAMN05421688_1925"/>
<dbReference type="SMART" id="SM00318">
    <property type="entry name" value="SNc"/>
    <property type="match status" value="1"/>
</dbReference>
<evidence type="ECO:0000313" key="4">
    <source>
        <dbReference type="Proteomes" id="UP000198796"/>
    </source>
</evidence>
<dbReference type="Pfam" id="PF00565">
    <property type="entry name" value="SNase"/>
    <property type="match status" value="1"/>
</dbReference>
<proteinExistence type="predicted"/>
<sequence length="140" mass="15122">MSKAFIRLSIAALLILPSAGISVQVIEGRVTKVRDVDTIVVAGTPVRLNGVDGPERSTPAGREATFFMQRLVGGKRITCELNGERTYDRWVGVCYLEGKDIGAMAIAEGQALDCPRYSGGRYGGLETRAARSRIQRAGYC</sequence>
<dbReference type="Gene3D" id="2.40.50.90">
    <property type="match status" value="1"/>
</dbReference>
<gene>
    <name evidence="3" type="ORF">SAMN05421688_1925</name>
</gene>
<reference evidence="3 4" key="1">
    <citation type="submission" date="2016-10" db="EMBL/GenBank/DDBJ databases">
        <authorList>
            <person name="de Groot N.N."/>
        </authorList>
    </citation>
    <scope>NUCLEOTIDE SEQUENCE [LARGE SCALE GENOMIC DNA]</scope>
    <source>
        <strain evidence="3 4">DSM 29316</strain>
    </source>
</reference>
<dbReference type="SUPFAM" id="SSF50199">
    <property type="entry name" value="Staphylococcal nuclease"/>
    <property type="match status" value="1"/>
</dbReference>
<dbReference type="AlphaFoldDB" id="A0A1I0X5Y9"/>
<dbReference type="OrthoDB" id="9805504at2"/>
<dbReference type="GO" id="GO:0004519">
    <property type="term" value="F:endonuclease activity"/>
    <property type="evidence" value="ECO:0007669"/>
    <property type="project" value="UniProtKB-KW"/>
</dbReference>
<dbReference type="InterPro" id="IPR035437">
    <property type="entry name" value="SNase_OB-fold_sf"/>
</dbReference>
<dbReference type="InterPro" id="IPR016071">
    <property type="entry name" value="Staphylococal_nuclease_OB-fold"/>
</dbReference>
<protein>
    <submittedName>
        <fullName evidence="3">Endonuclease YncB, thermonuclease family</fullName>
    </submittedName>
</protein>
<feature type="domain" description="TNase-like" evidence="2">
    <location>
        <begin position="24"/>
        <end position="111"/>
    </location>
</feature>
<dbReference type="EMBL" id="FOJU01000003">
    <property type="protein sequence ID" value="SFA96482.1"/>
    <property type="molecule type" value="Genomic_DNA"/>
</dbReference>
<feature type="chain" id="PRO_5011475190" evidence="1">
    <location>
        <begin position="24"/>
        <end position="140"/>
    </location>
</feature>
<keyword evidence="3" id="KW-0378">Hydrolase</keyword>
<evidence type="ECO:0000256" key="1">
    <source>
        <dbReference type="SAM" id="SignalP"/>
    </source>
</evidence>